<keyword evidence="3 6" id="KW-0812">Transmembrane</keyword>
<feature type="transmembrane region" description="Helical" evidence="6">
    <location>
        <begin position="16"/>
        <end position="38"/>
    </location>
</feature>
<dbReference type="SUPFAM" id="SSF103473">
    <property type="entry name" value="MFS general substrate transporter"/>
    <property type="match status" value="1"/>
</dbReference>
<feature type="transmembrane region" description="Helical" evidence="6">
    <location>
        <begin position="398"/>
        <end position="420"/>
    </location>
</feature>
<dbReference type="InterPro" id="IPR036259">
    <property type="entry name" value="MFS_trans_sf"/>
</dbReference>
<evidence type="ECO:0000313" key="7">
    <source>
        <dbReference type="EMBL" id="RVW44520.1"/>
    </source>
</evidence>
<evidence type="ECO:0000256" key="3">
    <source>
        <dbReference type="ARBA" id="ARBA00022692"/>
    </source>
</evidence>
<keyword evidence="4 6" id="KW-1133">Transmembrane helix</keyword>
<keyword evidence="5 6" id="KW-0472">Membrane</keyword>
<sequence length="612" mass="69246">MKYSKIRSKLTRWFQYYFVFSKAALLISGDLAFFRYFLTLVFSHSLVEHAVVDVLMSYITDTWKNVHLNVAAVAVNTYEVTSTIAVVLLAHASDAYFGHFKMILITTKTYILGLVLLWITGTKIWLLVVALVLISVGTAGKEPPLKEFLVDQLRRHEQSLDGNNEIRVQARTEVWWRFWWCLGSITATFAFSAVDWPNTFKVVIVVMFVAYWLFRFGEGLPYCQSPTSEENQTGKQEASASPLSLAYRVLKAAIMKRHLHYPDASKFFKNDSGELILLPNIPFFRWLDKAAIVDPSSLSPEEQEKQGKLCSVAQVKEIKYLLKMVPMWATFLVYGLVEATGSTFFVEQTSNLRSPITDSFVDIVIAFNAMKSLTSFIVPYLYELLIQRRWSDGRQKQGGLLVRIGVGMVSSIICCCAAWQVEVRRLNMVDREGVKDDPDVKIHMSILWLVPQFCLLGFMEGLAEAGLVDFFCDLVADSMKSYAGPFTNCTLSIGKLVNIACVFVFRDWFRDNVNNSHLDRYYLMLTILSSANLCLYCFVSHEYMGGEEAATANNKPHAILEDGDQVVGTVSDPSIGSLSTTHSSVRQTIRCHSVPQSSVQTTWNRPLRSSKW</sequence>
<evidence type="ECO:0000256" key="5">
    <source>
        <dbReference type="ARBA" id="ARBA00023136"/>
    </source>
</evidence>
<accession>A0A438EAG7</accession>
<dbReference type="GO" id="GO:0016020">
    <property type="term" value="C:membrane"/>
    <property type="evidence" value="ECO:0007669"/>
    <property type="project" value="UniProtKB-SubCell"/>
</dbReference>
<proteinExistence type="inferred from homology"/>
<gene>
    <name evidence="7" type="primary">NPF5.7_0</name>
    <name evidence="7" type="ORF">CK203_083062</name>
</gene>
<feature type="transmembrane region" description="Helical" evidence="6">
    <location>
        <begin position="325"/>
        <end position="345"/>
    </location>
</feature>
<protein>
    <submittedName>
        <fullName evidence="7">Protein NRT1/ PTR family 5.7</fullName>
    </submittedName>
</protein>
<evidence type="ECO:0000256" key="6">
    <source>
        <dbReference type="SAM" id="Phobius"/>
    </source>
</evidence>
<dbReference type="AlphaFoldDB" id="A0A438EAG7"/>
<comment type="subcellular location">
    <subcellularLocation>
        <location evidence="1">Membrane</location>
        <topology evidence="1">Multi-pass membrane protein</topology>
    </subcellularLocation>
</comment>
<name>A0A438EAG7_VITVI</name>
<organism evidence="7 8">
    <name type="scientific">Vitis vinifera</name>
    <name type="common">Grape</name>
    <dbReference type="NCBI Taxonomy" id="29760"/>
    <lineage>
        <taxon>Eukaryota</taxon>
        <taxon>Viridiplantae</taxon>
        <taxon>Streptophyta</taxon>
        <taxon>Embryophyta</taxon>
        <taxon>Tracheophyta</taxon>
        <taxon>Spermatophyta</taxon>
        <taxon>Magnoliopsida</taxon>
        <taxon>eudicotyledons</taxon>
        <taxon>Gunneridae</taxon>
        <taxon>Pentapetalae</taxon>
        <taxon>rosids</taxon>
        <taxon>Vitales</taxon>
        <taxon>Vitaceae</taxon>
        <taxon>Viteae</taxon>
        <taxon>Vitis</taxon>
    </lineage>
</organism>
<dbReference type="InterPro" id="IPR000109">
    <property type="entry name" value="POT_fam"/>
</dbReference>
<evidence type="ECO:0000313" key="8">
    <source>
        <dbReference type="Proteomes" id="UP000288805"/>
    </source>
</evidence>
<dbReference type="GO" id="GO:0022857">
    <property type="term" value="F:transmembrane transporter activity"/>
    <property type="evidence" value="ECO:0007669"/>
    <property type="project" value="InterPro"/>
</dbReference>
<reference evidence="7 8" key="1">
    <citation type="journal article" date="2018" name="PLoS Genet.">
        <title>Population sequencing reveals clonal diversity and ancestral inbreeding in the grapevine cultivar Chardonnay.</title>
        <authorList>
            <person name="Roach M.J."/>
            <person name="Johnson D.L."/>
            <person name="Bohlmann J."/>
            <person name="van Vuuren H.J."/>
            <person name="Jones S.J."/>
            <person name="Pretorius I.S."/>
            <person name="Schmidt S.A."/>
            <person name="Borneman A.R."/>
        </authorList>
    </citation>
    <scope>NUCLEOTIDE SEQUENCE [LARGE SCALE GENOMIC DNA]</scope>
    <source>
        <strain evidence="8">cv. Chardonnay</strain>
        <tissue evidence="7">Leaf</tissue>
    </source>
</reference>
<evidence type="ECO:0000256" key="4">
    <source>
        <dbReference type="ARBA" id="ARBA00022989"/>
    </source>
</evidence>
<feature type="transmembrane region" description="Helical" evidence="6">
    <location>
        <begin position="110"/>
        <end position="136"/>
    </location>
</feature>
<evidence type="ECO:0000256" key="2">
    <source>
        <dbReference type="ARBA" id="ARBA00005982"/>
    </source>
</evidence>
<dbReference type="Gene3D" id="1.20.1250.20">
    <property type="entry name" value="MFS general substrate transporter like domains"/>
    <property type="match status" value="1"/>
</dbReference>
<comment type="caution">
    <text evidence="7">The sequence shown here is derived from an EMBL/GenBank/DDBJ whole genome shotgun (WGS) entry which is preliminary data.</text>
</comment>
<dbReference type="Proteomes" id="UP000288805">
    <property type="component" value="Unassembled WGS sequence"/>
</dbReference>
<comment type="similarity">
    <text evidence="2">Belongs to the major facilitator superfamily. Proton-dependent oligopeptide transporter (POT/PTR) (TC 2.A.17) family.</text>
</comment>
<feature type="transmembrane region" description="Helical" evidence="6">
    <location>
        <begin position="365"/>
        <end position="386"/>
    </location>
</feature>
<feature type="transmembrane region" description="Helical" evidence="6">
    <location>
        <begin position="200"/>
        <end position="217"/>
    </location>
</feature>
<dbReference type="PANTHER" id="PTHR11654">
    <property type="entry name" value="OLIGOPEPTIDE TRANSPORTER-RELATED"/>
    <property type="match status" value="1"/>
</dbReference>
<dbReference type="EMBL" id="QGNW01001350">
    <property type="protein sequence ID" value="RVW44520.1"/>
    <property type="molecule type" value="Genomic_DNA"/>
</dbReference>
<dbReference type="Pfam" id="PF00854">
    <property type="entry name" value="PTR2"/>
    <property type="match status" value="1"/>
</dbReference>
<evidence type="ECO:0000256" key="1">
    <source>
        <dbReference type="ARBA" id="ARBA00004141"/>
    </source>
</evidence>